<dbReference type="FunFam" id="3.40.50.300:FF:000218">
    <property type="entry name" value="Multidrug ABC transporter ATP-binding protein"/>
    <property type="match status" value="1"/>
</dbReference>
<name>A0A382W0P8_9ZZZZ</name>
<dbReference type="GO" id="GO:0005524">
    <property type="term" value="F:ATP binding"/>
    <property type="evidence" value="ECO:0007669"/>
    <property type="project" value="UniProtKB-KW"/>
</dbReference>
<dbReference type="PANTHER" id="PTHR43394">
    <property type="entry name" value="ATP-DEPENDENT PERMEASE MDL1, MITOCHONDRIAL"/>
    <property type="match status" value="1"/>
</dbReference>
<dbReference type="Gene3D" id="3.40.50.300">
    <property type="entry name" value="P-loop containing nucleotide triphosphate hydrolases"/>
    <property type="match status" value="1"/>
</dbReference>
<keyword evidence="3" id="KW-0547">Nucleotide-binding</keyword>
<evidence type="ECO:0000256" key="2">
    <source>
        <dbReference type="ARBA" id="ARBA00022692"/>
    </source>
</evidence>
<dbReference type="InterPro" id="IPR027417">
    <property type="entry name" value="P-loop_NTPase"/>
</dbReference>
<organism evidence="8">
    <name type="scientific">marine metagenome</name>
    <dbReference type="NCBI Taxonomy" id="408172"/>
    <lineage>
        <taxon>unclassified sequences</taxon>
        <taxon>metagenomes</taxon>
        <taxon>ecological metagenomes</taxon>
    </lineage>
</organism>
<keyword evidence="2" id="KW-0812">Transmembrane</keyword>
<dbReference type="AlphaFoldDB" id="A0A382W0P8"/>
<dbReference type="InterPro" id="IPR003593">
    <property type="entry name" value="AAA+_ATPase"/>
</dbReference>
<comment type="subcellular location">
    <subcellularLocation>
        <location evidence="1">Membrane</location>
        <topology evidence="1">Multi-pass membrane protein</topology>
    </subcellularLocation>
</comment>
<dbReference type="InterPro" id="IPR039421">
    <property type="entry name" value="Type_1_exporter"/>
</dbReference>
<proteinExistence type="predicted"/>
<sequence>PLMTGQIEFENVSFSFNGRKIVLEGLSLKFKSNKFYGIVGKSGSGKSTILDLIAGFFKPQKGRVLIDGVDLEDVDISTWLSQVGVISQEALIFSGTIEDNICFGVDAENRNLDRMMKAANIAYANEFIDSLPQGYQTMVGERGVKLSAGQRQRLAIARAVYRDLPVLIFDEATSALDAVSELKVQRAIENLHGKRTVIVVAHRLVTISKADHIFVLEDGRVVEEGRHKKLKAGQGVYSRLCTKQSLE</sequence>
<dbReference type="GO" id="GO:0015421">
    <property type="term" value="F:ABC-type oligopeptide transporter activity"/>
    <property type="evidence" value="ECO:0007669"/>
    <property type="project" value="TreeGrafter"/>
</dbReference>
<dbReference type="SMART" id="SM00382">
    <property type="entry name" value="AAA"/>
    <property type="match status" value="1"/>
</dbReference>
<keyword evidence="4" id="KW-0067">ATP-binding</keyword>
<dbReference type="PROSITE" id="PS50893">
    <property type="entry name" value="ABC_TRANSPORTER_2"/>
    <property type="match status" value="1"/>
</dbReference>
<evidence type="ECO:0000259" key="7">
    <source>
        <dbReference type="PROSITE" id="PS50893"/>
    </source>
</evidence>
<gene>
    <name evidence="8" type="ORF">METZ01_LOCUS404552</name>
</gene>
<keyword evidence="6" id="KW-0472">Membrane</keyword>
<dbReference type="PROSITE" id="PS00211">
    <property type="entry name" value="ABC_TRANSPORTER_1"/>
    <property type="match status" value="1"/>
</dbReference>
<reference evidence="8" key="1">
    <citation type="submission" date="2018-05" db="EMBL/GenBank/DDBJ databases">
        <authorList>
            <person name="Lanie J.A."/>
            <person name="Ng W.-L."/>
            <person name="Kazmierczak K.M."/>
            <person name="Andrzejewski T.M."/>
            <person name="Davidsen T.M."/>
            <person name="Wayne K.J."/>
            <person name="Tettelin H."/>
            <person name="Glass J.I."/>
            <person name="Rusch D."/>
            <person name="Podicherti R."/>
            <person name="Tsui H.-C.T."/>
            <person name="Winkler M.E."/>
        </authorList>
    </citation>
    <scope>NUCLEOTIDE SEQUENCE</scope>
</reference>
<dbReference type="InterPro" id="IPR003439">
    <property type="entry name" value="ABC_transporter-like_ATP-bd"/>
</dbReference>
<evidence type="ECO:0000256" key="3">
    <source>
        <dbReference type="ARBA" id="ARBA00022741"/>
    </source>
</evidence>
<dbReference type="GO" id="GO:0005743">
    <property type="term" value="C:mitochondrial inner membrane"/>
    <property type="evidence" value="ECO:0007669"/>
    <property type="project" value="TreeGrafter"/>
</dbReference>
<dbReference type="EMBL" id="UINC01155694">
    <property type="protein sequence ID" value="SVD51698.1"/>
    <property type="molecule type" value="Genomic_DNA"/>
</dbReference>
<evidence type="ECO:0000256" key="5">
    <source>
        <dbReference type="ARBA" id="ARBA00022989"/>
    </source>
</evidence>
<dbReference type="Pfam" id="PF00005">
    <property type="entry name" value="ABC_tran"/>
    <property type="match status" value="1"/>
</dbReference>
<evidence type="ECO:0000313" key="8">
    <source>
        <dbReference type="EMBL" id="SVD51698.1"/>
    </source>
</evidence>
<dbReference type="SUPFAM" id="SSF52540">
    <property type="entry name" value="P-loop containing nucleoside triphosphate hydrolases"/>
    <property type="match status" value="1"/>
</dbReference>
<keyword evidence="5" id="KW-1133">Transmembrane helix</keyword>
<evidence type="ECO:0000256" key="6">
    <source>
        <dbReference type="ARBA" id="ARBA00023136"/>
    </source>
</evidence>
<accession>A0A382W0P8</accession>
<dbReference type="PANTHER" id="PTHR43394:SF1">
    <property type="entry name" value="ATP-BINDING CASSETTE SUB-FAMILY B MEMBER 10, MITOCHONDRIAL"/>
    <property type="match status" value="1"/>
</dbReference>
<evidence type="ECO:0000256" key="1">
    <source>
        <dbReference type="ARBA" id="ARBA00004141"/>
    </source>
</evidence>
<dbReference type="InterPro" id="IPR017871">
    <property type="entry name" value="ABC_transporter-like_CS"/>
</dbReference>
<evidence type="ECO:0000256" key="4">
    <source>
        <dbReference type="ARBA" id="ARBA00022840"/>
    </source>
</evidence>
<dbReference type="GO" id="GO:0090374">
    <property type="term" value="P:oligopeptide export from mitochondrion"/>
    <property type="evidence" value="ECO:0007669"/>
    <property type="project" value="TreeGrafter"/>
</dbReference>
<feature type="non-terminal residue" evidence="8">
    <location>
        <position position="1"/>
    </location>
</feature>
<protein>
    <recommendedName>
        <fullName evidence="7">ABC transporter domain-containing protein</fullName>
    </recommendedName>
</protein>
<dbReference type="GO" id="GO:0016887">
    <property type="term" value="F:ATP hydrolysis activity"/>
    <property type="evidence" value="ECO:0007669"/>
    <property type="project" value="InterPro"/>
</dbReference>
<feature type="domain" description="ABC transporter" evidence="7">
    <location>
        <begin position="7"/>
        <end position="243"/>
    </location>
</feature>